<evidence type="ECO:0000313" key="4">
    <source>
        <dbReference type="Proteomes" id="UP000823890"/>
    </source>
</evidence>
<dbReference type="EMBL" id="DWWO01000074">
    <property type="protein sequence ID" value="HJC34076.1"/>
    <property type="molecule type" value="Genomic_DNA"/>
</dbReference>
<feature type="domain" description="Peptidase M56" evidence="2">
    <location>
        <begin position="148"/>
        <end position="323"/>
    </location>
</feature>
<evidence type="ECO:0000313" key="3">
    <source>
        <dbReference type="EMBL" id="HJC34076.1"/>
    </source>
</evidence>
<comment type="caution">
    <text evidence="3">The sequence shown here is derived from an EMBL/GenBank/DDBJ whole genome shotgun (WGS) entry which is preliminary data.</text>
</comment>
<accession>A0A9D2NMD2</accession>
<feature type="transmembrane region" description="Helical" evidence="1">
    <location>
        <begin position="47"/>
        <end position="71"/>
    </location>
</feature>
<organism evidence="3 4">
    <name type="scientific">Candidatus Mediterraneibacter faecipullorum</name>
    <dbReference type="NCBI Taxonomy" id="2838670"/>
    <lineage>
        <taxon>Bacteria</taxon>
        <taxon>Bacillati</taxon>
        <taxon>Bacillota</taxon>
        <taxon>Clostridia</taxon>
        <taxon>Lachnospirales</taxon>
        <taxon>Lachnospiraceae</taxon>
        <taxon>Mediterraneibacter</taxon>
    </lineage>
</organism>
<gene>
    <name evidence="3" type="ORF">H9758_05715</name>
</gene>
<dbReference type="AlphaFoldDB" id="A0A9D2NMD2"/>
<proteinExistence type="predicted"/>
<evidence type="ECO:0000256" key="1">
    <source>
        <dbReference type="SAM" id="Phobius"/>
    </source>
</evidence>
<keyword evidence="1" id="KW-0812">Transmembrane</keyword>
<feature type="transmembrane region" description="Helical" evidence="1">
    <location>
        <begin position="109"/>
        <end position="127"/>
    </location>
</feature>
<feature type="transmembrane region" description="Helical" evidence="1">
    <location>
        <begin position="83"/>
        <end position="102"/>
    </location>
</feature>
<dbReference type="CDD" id="cd07341">
    <property type="entry name" value="M56_BlaR1_MecR1_like"/>
    <property type="match status" value="1"/>
</dbReference>
<dbReference type="InterPro" id="IPR008756">
    <property type="entry name" value="Peptidase_M56"/>
</dbReference>
<dbReference type="Proteomes" id="UP000823890">
    <property type="component" value="Unassembled WGS sequence"/>
</dbReference>
<keyword evidence="1" id="KW-0472">Membrane</keyword>
<protein>
    <submittedName>
        <fullName evidence="3">M56 family metallopeptidase</fullName>
    </submittedName>
</protein>
<dbReference type="Pfam" id="PF05569">
    <property type="entry name" value="Peptidase_M56"/>
    <property type="match status" value="1"/>
</dbReference>
<dbReference type="PANTHER" id="PTHR34978">
    <property type="entry name" value="POSSIBLE SENSOR-TRANSDUCER PROTEIN BLAR"/>
    <property type="match status" value="1"/>
</dbReference>
<feature type="transmembrane region" description="Helical" evidence="1">
    <location>
        <begin position="348"/>
        <end position="369"/>
    </location>
</feature>
<evidence type="ECO:0000259" key="2">
    <source>
        <dbReference type="Pfam" id="PF05569"/>
    </source>
</evidence>
<reference evidence="3" key="2">
    <citation type="submission" date="2021-04" db="EMBL/GenBank/DDBJ databases">
        <authorList>
            <person name="Gilroy R."/>
        </authorList>
    </citation>
    <scope>NUCLEOTIDE SEQUENCE</scope>
    <source>
        <strain evidence="3">ChiW19-954</strain>
    </source>
</reference>
<name>A0A9D2NMD2_9FIRM</name>
<feature type="transmembrane region" description="Helical" evidence="1">
    <location>
        <begin position="147"/>
        <end position="174"/>
    </location>
</feature>
<dbReference type="PANTHER" id="PTHR34978:SF3">
    <property type="entry name" value="SLR0241 PROTEIN"/>
    <property type="match status" value="1"/>
</dbReference>
<dbReference type="InterPro" id="IPR052173">
    <property type="entry name" value="Beta-lactam_resp_regulator"/>
</dbReference>
<reference evidence="3" key="1">
    <citation type="journal article" date="2021" name="PeerJ">
        <title>Extensive microbial diversity within the chicken gut microbiome revealed by metagenomics and culture.</title>
        <authorList>
            <person name="Gilroy R."/>
            <person name="Ravi A."/>
            <person name="Getino M."/>
            <person name="Pursley I."/>
            <person name="Horton D.L."/>
            <person name="Alikhan N.F."/>
            <person name="Baker D."/>
            <person name="Gharbi K."/>
            <person name="Hall N."/>
            <person name="Watson M."/>
            <person name="Adriaenssens E.M."/>
            <person name="Foster-Nyarko E."/>
            <person name="Jarju S."/>
            <person name="Secka A."/>
            <person name="Antonio M."/>
            <person name="Oren A."/>
            <person name="Chaudhuri R.R."/>
            <person name="La Ragione R."/>
            <person name="Hildebrand F."/>
            <person name="Pallen M.J."/>
        </authorList>
    </citation>
    <scope>NUCLEOTIDE SEQUENCE</scope>
    <source>
        <strain evidence="3">ChiW19-954</strain>
    </source>
</reference>
<keyword evidence="1" id="KW-1133">Transmembrane helix</keyword>
<sequence length="488" mass="56042">MTDLTAAYMLRGFWALFLATILAIGFRRSWKAENGGLSEWKAEKGDTVVWFDPIIFPILLVMYTVLFYWLYGALDGKQYILSIAIDIFIFVSAYFTLLLFLLPVLRRYYTAKTCATFWLIPVFLFYQPHMLFNITTEPAAVLYIPEMLLRVLLVVWSAGFVIIFSQQIISHLWFVRKLKKHSRPADDSELAEMWDSLKEKMEMYFPIELRYCSVIHTPLTVGMRKNHRITYLPEKTYSTGEAELILSHELHHIQRNDVHTKFFLRFCNALGWLHPLVWMAIKKAEDDLELSCDEIVLKDAGAEERKKYAELLLTTAGNARGFTTCLSSSARTLRYRMRATIRGRKKRLGTVLLFIVMAVSVFCAGKISLATDRDTVDSILRLRADGISEAGVTSDGNIDQTAADTGQFVPVSDTDKLTEYLSGFQADRVLSKYNTLVTDEEPVLYGVVRNVAEFYIFDEYMEVNVPGQRPVLYHLTEPVDWEQICSFA</sequence>
<feature type="transmembrane region" description="Helical" evidence="1">
    <location>
        <begin position="6"/>
        <end position="26"/>
    </location>
</feature>